<evidence type="ECO:0000256" key="5">
    <source>
        <dbReference type="ARBA" id="ARBA00023274"/>
    </source>
</evidence>
<keyword evidence="3" id="KW-0689">Ribosomal protein</keyword>
<dbReference type="HOGENOM" id="CLU_080064_0_0_1"/>
<sequence length="303" mass="35387">SSVYSYNKSYLKSLISKDAVLNTLLRSYCNMLQDKIKILFKRRRDNKIRYSANKIYASRAELKHTNTKLFITLYLYNKQKSSIEYFLVNLRRKYLKLSNIPTYNIRLLKKLVRLQKILFNSLKLLNFNKSKFNSLNLNLRNFGLISLIEKLYNKKVEINLVELRSIHLNSDVFSSAVALKLRDRKNKAVRVLRKAILQMVRIPDLHTLITFDDNIEAMNKNNIINTIKQQVVSGVRFEASGRLTRRLTAMRAVFKYRYAGSLKNIRSSFNNKSSTMLRGYAKSNVQYTLINSKTRNGTFGLKG</sequence>
<name>W6XW88_COCC2</name>
<evidence type="ECO:0000313" key="7">
    <source>
        <dbReference type="EMBL" id="EUC27049.1"/>
    </source>
</evidence>
<comment type="similarity">
    <text evidence="2">Belongs to the universal ribosomal protein uS3 family.</text>
</comment>
<dbReference type="STRING" id="930089.W6XW88"/>
<proteinExistence type="inferred from homology"/>
<dbReference type="Pfam" id="PF05316">
    <property type="entry name" value="VAR1"/>
    <property type="match status" value="1"/>
</dbReference>
<dbReference type="KEGG" id="bze:COCCADRAFT_112710"/>
<protein>
    <recommendedName>
        <fullName evidence="6">Small ribosomal subunit protein uS3m</fullName>
    </recommendedName>
</protein>
<organism evidence="7 8">
    <name type="scientific">Cochliobolus carbonum (strain 26-R-13)</name>
    <name type="common">Maize leaf spot fungus</name>
    <name type="synonym">Bipolaris zeicola</name>
    <dbReference type="NCBI Taxonomy" id="930089"/>
    <lineage>
        <taxon>Eukaryota</taxon>
        <taxon>Fungi</taxon>
        <taxon>Dikarya</taxon>
        <taxon>Ascomycota</taxon>
        <taxon>Pezizomycotina</taxon>
        <taxon>Dothideomycetes</taxon>
        <taxon>Pleosporomycetidae</taxon>
        <taxon>Pleosporales</taxon>
        <taxon>Pleosporineae</taxon>
        <taxon>Pleosporaceae</taxon>
        <taxon>Bipolaris</taxon>
    </lineage>
</organism>
<dbReference type="AlphaFoldDB" id="W6XW88"/>
<dbReference type="GO" id="GO:0005739">
    <property type="term" value="C:mitochondrion"/>
    <property type="evidence" value="ECO:0007669"/>
    <property type="project" value="UniProtKB-SubCell"/>
</dbReference>
<gene>
    <name evidence="7" type="ORF">COCCADRAFT_112710</name>
</gene>
<dbReference type="GO" id="GO:0006412">
    <property type="term" value="P:translation"/>
    <property type="evidence" value="ECO:0007669"/>
    <property type="project" value="InterPro"/>
</dbReference>
<evidence type="ECO:0000256" key="1">
    <source>
        <dbReference type="ARBA" id="ARBA00004173"/>
    </source>
</evidence>
<keyword evidence="5" id="KW-0687">Ribonucleoprotein</keyword>
<reference evidence="7 8" key="1">
    <citation type="journal article" date="2013" name="PLoS Genet.">
        <title>Comparative genome structure, secondary metabolite, and effector coding capacity across Cochliobolus pathogens.</title>
        <authorList>
            <person name="Condon B.J."/>
            <person name="Leng Y."/>
            <person name="Wu D."/>
            <person name="Bushley K.E."/>
            <person name="Ohm R.A."/>
            <person name="Otillar R."/>
            <person name="Martin J."/>
            <person name="Schackwitz W."/>
            <person name="Grimwood J."/>
            <person name="MohdZainudin N."/>
            <person name="Xue C."/>
            <person name="Wang R."/>
            <person name="Manning V.A."/>
            <person name="Dhillon B."/>
            <person name="Tu Z.J."/>
            <person name="Steffenson B.J."/>
            <person name="Salamov A."/>
            <person name="Sun H."/>
            <person name="Lowry S."/>
            <person name="LaButti K."/>
            <person name="Han J."/>
            <person name="Copeland A."/>
            <person name="Lindquist E."/>
            <person name="Barry K."/>
            <person name="Schmutz J."/>
            <person name="Baker S.E."/>
            <person name="Ciuffetti L.M."/>
            <person name="Grigoriev I.V."/>
            <person name="Zhong S."/>
            <person name="Turgeon B.G."/>
        </authorList>
    </citation>
    <scope>NUCLEOTIDE SEQUENCE [LARGE SCALE GENOMIC DNA]</scope>
    <source>
        <strain evidence="7 8">26-R-13</strain>
    </source>
</reference>
<evidence type="ECO:0000256" key="2">
    <source>
        <dbReference type="ARBA" id="ARBA00010761"/>
    </source>
</evidence>
<feature type="non-terminal residue" evidence="7">
    <location>
        <position position="1"/>
    </location>
</feature>
<dbReference type="eggNOG" id="ENOG502SRRH">
    <property type="taxonomic scope" value="Eukaryota"/>
</dbReference>
<accession>W6XW88</accession>
<keyword evidence="4" id="KW-0496">Mitochondrion</keyword>
<dbReference type="GO" id="GO:0005840">
    <property type="term" value="C:ribosome"/>
    <property type="evidence" value="ECO:0007669"/>
    <property type="project" value="UniProtKB-KW"/>
</dbReference>
<dbReference type="GO" id="GO:1990904">
    <property type="term" value="C:ribonucleoprotein complex"/>
    <property type="evidence" value="ECO:0007669"/>
    <property type="project" value="UniProtKB-KW"/>
</dbReference>
<evidence type="ECO:0000256" key="6">
    <source>
        <dbReference type="ARBA" id="ARBA00035157"/>
    </source>
</evidence>
<dbReference type="EMBL" id="KI965021">
    <property type="protein sequence ID" value="EUC27049.1"/>
    <property type="molecule type" value="Genomic_DNA"/>
</dbReference>
<dbReference type="RefSeq" id="XP_007718645.1">
    <property type="nucleotide sequence ID" value="XM_007720455.1"/>
</dbReference>
<dbReference type="InterPro" id="IPR007980">
    <property type="entry name" value="Ribosomal_uS3m_fun"/>
</dbReference>
<dbReference type="Proteomes" id="UP000053841">
    <property type="component" value="Unassembled WGS sequence"/>
</dbReference>
<evidence type="ECO:0000313" key="8">
    <source>
        <dbReference type="Proteomes" id="UP000053841"/>
    </source>
</evidence>
<comment type="subcellular location">
    <subcellularLocation>
        <location evidence="1">Mitochondrion</location>
    </subcellularLocation>
</comment>
<evidence type="ECO:0000256" key="4">
    <source>
        <dbReference type="ARBA" id="ARBA00023128"/>
    </source>
</evidence>
<keyword evidence="8" id="KW-1185">Reference proteome</keyword>
<evidence type="ECO:0000256" key="3">
    <source>
        <dbReference type="ARBA" id="ARBA00022980"/>
    </source>
</evidence>
<dbReference type="OrthoDB" id="4360278at2759"/>
<dbReference type="GeneID" id="19144497"/>
<dbReference type="GO" id="GO:0003735">
    <property type="term" value="F:structural constituent of ribosome"/>
    <property type="evidence" value="ECO:0007669"/>
    <property type="project" value="InterPro"/>
</dbReference>